<gene>
    <name evidence="4" type="ORF">CCMP2556_LOCUS52828</name>
</gene>
<evidence type="ECO:0000256" key="2">
    <source>
        <dbReference type="SAM" id="Phobius"/>
    </source>
</evidence>
<reference evidence="4 5" key="1">
    <citation type="submission" date="2024-02" db="EMBL/GenBank/DDBJ databases">
        <authorList>
            <person name="Chen Y."/>
            <person name="Shah S."/>
            <person name="Dougan E. K."/>
            <person name="Thang M."/>
            <person name="Chan C."/>
        </authorList>
    </citation>
    <scope>NUCLEOTIDE SEQUENCE [LARGE SCALE GENOMIC DNA]</scope>
</reference>
<evidence type="ECO:0000313" key="4">
    <source>
        <dbReference type="EMBL" id="CAK9114233.1"/>
    </source>
</evidence>
<evidence type="ECO:0000256" key="3">
    <source>
        <dbReference type="SAM" id="SignalP"/>
    </source>
</evidence>
<feature type="region of interest" description="Disordered" evidence="1">
    <location>
        <begin position="176"/>
        <end position="205"/>
    </location>
</feature>
<feature type="compositionally biased region" description="Basic and acidic residues" evidence="1">
    <location>
        <begin position="634"/>
        <end position="648"/>
    </location>
</feature>
<keyword evidence="3" id="KW-0732">Signal</keyword>
<keyword evidence="2" id="KW-0472">Membrane</keyword>
<sequence length="1023" mass="113094">MARCFLGASLLVVVEAEARECGVVGRASNPLGCHHEATTDCPGLSQLQGACPSNCPFVAPHSYLSCVFQCATASTCSTANPNLAFPNNATQLCEPCSVVGCKRCASKDTCGECFDNFWPEFGGRVCVYVWDDRAKNGMNAAFAFSLLLILILLAGVYLIDRCNCFGRCLPQEIESSPDELDDEEDELVRAQNESSLPKDQPGQDQERLDCEITPLSINQGKLHRLRCKVKNLEPRSTQNQGMKHSQSLLGHMERQLPAQNRASTLLGRFKNVPFRVNLHQKFLVGVGLLKELHRLVLKTPDLRLVKVDAWFMKRACVLVKKKLTRRQWPRNDNFRALMGEEEDVDALENEEDEGADGADPIALTDGNAPDESGHVANGSSAGDAVHLEGAGLARDQNDTTLPDIVKPDDAAAIVEPMFVEDSQLDPVLDAATVRELFGSDEEAADPEQPVQNLPCGKAGDGLAVPSVPDSEQHAETDKAPLNLSPGCEGFGALDEESMKKAASKLFKEDEEMDKVIREAPDFDDANSASRRTKRDQTGASEAEKPKAPRKRKAAQGADAPQLSKEAQEVSDPKMPIASEGPETSTECKASPDPEASKKPKQRRKSEKPSEEEKAKPKVPKKSKCPSKSKSTGDMLEHDQLKGNTDKVDGNGSGDTGDKTGSSSATSPPMNSTWARRRRPKTEDGALKWDTLRSIFISNIRPSLSKSSTHEDFQGLNYFQSDFFWTFCTKRWAKKEINSDNIWEEAREAATQYLASLGKQDPFDLLTDAGFALALVTILNCRMDGALVLIGLLCSSFVAINRATNRRFPFSPLGDVQVRSVREGNSLTSRTCLLIWVIQAMGCSFILEQPRSSMLIWHPRIREVLRSIPKAFLAYWWMHKFGGLTAKRHLALSNAPTVARLDLGKICMKHQKKLAASSAKSAITYRSKSGKTAFKGSRFLKSTGTYPPGFGRWIQRLYPRFIAERVVDWNIPEEVLRRSTESFFKSLSWGDLWDDAELVSVLQYLRGSSHLHLGHWRDLFPTEM</sequence>
<feature type="region of interest" description="Disordered" evidence="1">
    <location>
        <begin position="346"/>
        <end position="382"/>
    </location>
</feature>
<proteinExistence type="predicted"/>
<evidence type="ECO:0000313" key="5">
    <source>
        <dbReference type="Proteomes" id="UP001642484"/>
    </source>
</evidence>
<feature type="compositionally biased region" description="Basic and acidic residues" evidence="1">
    <location>
        <begin position="606"/>
        <end position="615"/>
    </location>
</feature>
<feature type="chain" id="PRO_5046655889" evidence="3">
    <location>
        <begin position="19"/>
        <end position="1023"/>
    </location>
</feature>
<keyword evidence="2" id="KW-0812">Transmembrane</keyword>
<protein>
    <submittedName>
        <fullName evidence="4">Uncharacterized protein</fullName>
    </submittedName>
</protein>
<evidence type="ECO:0000256" key="1">
    <source>
        <dbReference type="SAM" id="MobiDB-lite"/>
    </source>
</evidence>
<keyword evidence="5" id="KW-1185">Reference proteome</keyword>
<feature type="compositionally biased region" description="Acidic residues" evidence="1">
    <location>
        <begin position="346"/>
        <end position="356"/>
    </location>
</feature>
<keyword evidence="2" id="KW-1133">Transmembrane helix</keyword>
<name>A0ABP0SPA7_9DINO</name>
<dbReference type="Proteomes" id="UP001642484">
    <property type="component" value="Unassembled WGS sequence"/>
</dbReference>
<feature type="compositionally biased region" description="Acidic residues" evidence="1">
    <location>
        <begin position="176"/>
        <end position="186"/>
    </location>
</feature>
<feature type="compositionally biased region" description="Basic residues" evidence="1">
    <location>
        <begin position="616"/>
        <end position="626"/>
    </location>
</feature>
<feature type="region of interest" description="Disordered" evidence="1">
    <location>
        <begin position="440"/>
        <end position="681"/>
    </location>
</feature>
<organism evidence="4 5">
    <name type="scientific">Durusdinium trenchii</name>
    <dbReference type="NCBI Taxonomy" id="1381693"/>
    <lineage>
        <taxon>Eukaryota</taxon>
        <taxon>Sar</taxon>
        <taxon>Alveolata</taxon>
        <taxon>Dinophyceae</taxon>
        <taxon>Suessiales</taxon>
        <taxon>Symbiodiniaceae</taxon>
        <taxon>Durusdinium</taxon>
    </lineage>
</organism>
<feature type="transmembrane region" description="Helical" evidence="2">
    <location>
        <begin position="140"/>
        <end position="159"/>
    </location>
</feature>
<feature type="signal peptide" evidence="3">
    <location>
        <begin position="1"/>
        <end position="18"/>
    </location>
</feature>
<accession>A0ABP0SPA7</accession>
<dbReference type="EMBL" id="CAXAMN010027972">
    <property type="protein sequence ID" value="CAK9114233.1"/>
    <property type="molecule type" value="Genomic_DNA"/>
</dbReference>
<comment type="caution">
    <text evidence="4">The sequence shown here is derived from an EMBL/GenBank/DDBJ whole genome shotgun (WGS) entry which is preliminary data.</text>
</comment>